<organism evidence="2">
    <name type="scientific">Oryza barthii</name>
    <dbReference type="NCBI Taxonomy" id="65489"/>
    <lineage>
        <taxon>Eukaryota</taxon>
        <taxon>Viridiplantae</taxon>
        <taxon>Streptophyta</taxon>
        <taxon>Embryophyta</taxon>
        <taxon>Tracheophyta</taxon>
        <taxon>Spermatophyta</taxon>
        <taxon>Magnoliopsida</taxon>
        <taxon>Liliopsida</taxon>
        <taxon>Poales</taxon>
        <taxon>Poaceae</taxon>
        <taxon>BOP clade</taxon>
        <taxon>Oryzoideae</taxon>
        <taxon>Oryzeae</taxon>
        <taxon>Oryzinae</taxon>
        <taxon>Oryza</taxon>
    </lineage>
</organism>
<sequence>MLHTFAQRFQFSFVLRDGGCLAHRNRKGEECFYDAKTQAKIQRNLAGHTTSRQFSIYAPPPQQSTANQSLFPAAPPPPPLRFPSLTSPSATASFSADPGKPRFAASCVAGAADSPDPGKPRFAASCVAGGGLIWG</sequence>
<protein>
    <submittedName>
        <fullName evidence="2">RBR-type E3 ubiquitin transferase</fullName>
    </submittedName>
</protein>
<evidence type="ECO:0000313" key="3">
    <source>
        <dbReference type="Proteomes" id="UP000026960"/>
    </source>
</evidence>
<keyword evidence="3" id="KW-1185">Reference proteome</keyword>
<dbReference type="AlphaFoldDB" id="A0A0D3FFW5"/>
<reference evidence="2" key="2">
    <citation type="submission" date="2015-03" db="UniProtKB">
        <authorList>
            <consortium name="EnsemblPlants"/>
        </authorList>
    </citation>
    <scope>IDENTIFICATION</scope>
</reference>
<dbReference type="Gramene" id="OBART03G09620.5">
    <property type="protein sequence ID" value="OBART03G09620.5"/>
    <property type="gene ID" value="OBART03G09620"/>
</dbReference>
<name>A0A0D3FFW5_9ORYZ</name>
<dbReference type="HOGENOM" id="CLU_1888910_0_0_1"/>
<evidence type="ECO:0000256" key="1">
    <source>
        <dbReference type="SAM" id="MobiDB-lite"/>
    </source>
</evidence>
<reference evidence="2" key="1">
    <citation type="journal article" date="2009" name="Rice">
        <title>De Novo Next Generation Sequencing of Plant Genomes.</title>
        <authorList>
            <person name="Rounsley S."/>
            <person name="Marri P.R."/>
            <person name="Yu Y."/>
            <person name="He R."/>
            <person name="Sisneros N."/>
            <person name="Goicoechea J.L."/>
            <person name="Lee S.J."/>
            <person name="Angelova A."/>
            <person name="Kudrna D."/>
            <person name="Luo M."/>
            <person name="Affourtit J."/>
            <person name="Desany B."/>
            <person name="Knight J."/>
            <person name="Niazi F."/>
            <person name="Egholm M."/>
            <person name="Wing R.A."/>
        </authorList>
    </citation>
    <scope>NUCLEOTIDE SEQUENCE [LARGE SCALE GENOMIC DNA]</scope>
    <source>
        <strain evidence="2">cv. IRGC 105608</strain>
    </source>
</reference>
<dbReference type="EnsemblPlants" id="OBART03G09620.5">
    <property type="protein sequence ID" value="OBART03G09620.5"/>
    <property type="gene ID" value="OBART03G09620"/>
</dbReference>
<accession>A0A0D3FFW5</accession>
<proteinExistence type="predicted"/>
<dbReference type="Proteomes" id="UP000026960">
    <property type="component" value="Chromosome 3"/>
</dbReference>
<evidence type="ECO:0000313" key="2">
    <source>
        <dbReference type="EnsemblPlants" id="OBART03G09620.5"/>
    </source>
</evidence>
<feature type="region of interest" description="Disordered" evidence="1">
    <location>
        <begin position="55"/>
        <end position="97"/>
    </location>
</feature>